<keyword evidence="4" id="KW-1185">Reference proteome</keyword>
<evidence type="ECO:0000313" key="3">
    <source>
        <dbReference type="EMBL" id="CCC70306.1"/>
    </source>
</evidence>
<dbReference type="Proteomes" id="UP000001640">
    <property type="component" value="Chromosome 5"/>
</dbReference>
<dbReference type="PANTHER" id="PTHR47336:SF3">
    <property type="entry name" value="SERINE-RICH PROTEIN TYE7"/>
    <property type="match status" value="1"/>
</dbReference>
<gene>
    <name evidence="3" type="primary">NCAS0E02360</name>
    <name evidence="3" type="ordered locus">NCAS_0E02360</name>
</gene>
<feature type="compositionally biased region" description="Low complexity" evidence="1">
    <location>
        <begin position="219"/>
        <end position="230"/>
    </location>
</feature>
<dbReference type="Gene3D" id="4.10.280.10">
    <property type="entry name" value="Helix-loop-helix DNA-binding domain"/>
    <property type="match status" value="1"/>
</dbReference>
<dbReference type="eggNOG" id="KOG2588">
    <property type="taxonomic scope" value="Eukaryota"/>
</dbReference>
<dbReference type="Pfam" id="PF00010">
    <property type="entry name" value="HLH"/>
    <property type="match status" value="1"/>
</dbReference>
<evidence type="ECO:0000313" key="4">
    <source>
        <dbReference type="Proteomes" id="UP000001640"/>
    </source>
</evidence>
<dbReference type="KEGG" id="ncs:NCAS_0E02360"/>
<dbReference type="GO" id="GO:0000785">
    <property type="term" value="C:chromatin"/>
    <property type="evidence" value="ECO:0007669"/>
    <property type="project" value="EnsemblFungi"/>
</dbReference>
<sequence>MDSIIANNQNFAPVVKTEESQQEHNFNSWMLQPAKGSIMDMQQQQQQDIKPALIPSNNSSASLASSWFEPLENIISSASASTSSIGSPLDEAQFMLQSSSNAAAAVASSLPDLLAPFIKREQQQDLFTPFDEEFETKQTQQEEQQLPQKKRVKRAPRKRLTVDQKQAHNKIEKKYRININTKIAKLQQIIPWVSSERTAFEVANAKAKAAKENNDNEENNNNLTNLTNNNNNNNDNIINNTLQHLNVGGCTKLNKSIILEKAVDYILYLQNNERLYEMEVQRLKKEVESLKNKD</sequence>
<dbReference type="EMBL" id="HE576756">
    <property type="protein sequence ID" value="CCC70306.1"/>
    <property type="molecule type" value="Genomic_DNA"/>
</dbReference>
<dbReference type="AlphaFoldDB" id="G0VFN9"/>
<dbReference type="InterPro" id="IPR036638">
    <property type="entry name" value="HLH_DNA-bd_sf"/>
</dbReference>
<evidence type="ECO:0000256" key="1">
    <source>
        <dbReference type="SAM" id="MobiDB-lite"/>
    </source>
</evidence>
<dbReference type="STRING" id="1064592.G0VFN9"/>
<dbReference type="GO" id="GO:0046983">
    <property type="term" value="F:protein dimerization activity"/>
    <property type="evidence" value="ECO:0007669"/>
    <property type="project" value="InterPro"/>
</dbReference>
<dbReference type="PANTHER" id="PTHR47336">
    <property type="entry name" value="TRANSCRIPTION FACTOR HMS1-RELATED"/>
    <property type="match status" value="1"/>
</dbReference>
<dbReference type="InterPro" id="IPR052099">
    <property type="entry name" value="Regulatory_TF_Diverse"/>
</dbReference>
<dbReference type="GO" id="GO:0006368">
    <property type="term" value="P:transcription elongation by RNA polymerase II"/>
    <property type="evidence" value="ECO:0007669"/>
    <property type="project" value="EnsemblFungi"/>
</dbReference>
<evidence type="ECO:0000259" key="2">
    <source>
        <dbReference type="PROSITE" id="PS50888"/>
    </source>
</evidence>
<proteinExistence type="predicted"/>
<dbReference type="PROSITE" id="PS50888">
    <property type="entry name" value="BHLH"/>
    <property type="match status" value="1"/>
</dbReference>
<feature type="region of interest" description="Disordered" evidence="1">
    <location>
        <begin position="209"/>
        <end position="230"/>
    </location>
</feature>
<feature type="domain" description="BHLH" evidence="2">
    <location>
        <begin position="163"/>
        <end position="269"/>
    </location>
</feature>
<dbReference type="SMART" id="SM00353">
    <property type="entry name" value="HLH"/>
    <property type="match status" value="1"/>
</dbReference>
<feature type="compositionally biased region" description="Basic residues" evidence="1">
    <location>
        <begin position="148"/>
        <end position="159"/>
    </location>
</feature>
<protein>
    <recommendedName>
        <fullName evidence="2">BHLH domain-containing protein</fullName>
    </recommendedName>
</protein>
<dbReference type="GO" id="GO:0045821">
    <property type="term" value="P:positive regulation of glycolytic process"/>
    <property type="evidence" value="ECO:0007669"/>
    <property type="project" value="EnsemblFungi"/>
</dbReference>
<reference key="2">
    <citation type="submission" date="2011-08" db="EMBL/GenBank/DDBJ databases">
        <title>Genome sequence of Naumovozyma castellii.</title>
        <authorList>
            <person name="Gordon J.L."/>
            <person name="Armisen D."/>
            <person name="Proux-Wera E."/>
            <person name="OhEigeartaigh S.S."/>
            <person name="Byrne K.P."/>
            <person name="Wolfe K.H."/>
        </authorList>
    </citation>
    <scope>NUCLEOTIDE SEQUENCE</scope>
    <source>
        <strain>Type strain:CBS 4309</strain>
    </source>
</reference>
<dbReference type="OrthoDB" id="2133190at2759"/>
<dbReference type="OMA" id="IXSASSS"/>
<dbReference type="GeneID" id="96903937"/>
<dbReference type="RefSeq" id="XP_003676665.1">
    <property type="nucleotide sequence ID" value="XM_003676617.1"/>
</dbReference>
<dbReference type="SUPFAM" id="SSF47459">
    <property type="entry name" value="HLH, helix-loop-helix DNA-binding domain"/>
    <property type="match status" value="1"/>
</dbReference>
<accession>G0VFN9</accession>
<dbReference type="HOGENOM" id="CLU_067895_0_0_1"/>
<dbReference type="InParanoid" id="G0VFN9"/>
<feature type="region of interest" description="Disordered" evidence="1">
    <location>
        <begin position="135"/>
        <end position="167"/>
    </location>
</feature>
<name>G0VFN9_NAUCA</name>
<dbReference type="InterPro" id="IPR011598">
    <property type="entry name" value="bHLH_dom"/>
</dbReference>
<dbReference type="GO" id="GO:0003700">
    <property type="term" value="F:DNA-binding transcription factor activity"/>
    <property type="evidence" value="ECO:0007669"/>
    <property type="project" value="EnsemblFungi"/>
</dbReference>
<organism evidence="3 4">
    <name type="scientific">Naumovozyma castellii</name>
    <name type="common">Yeast</name>
    <name type="synonym">Saccharomyces castellii</name>
    <dbReference type="NCBI Taxonomy" id="27288"/>
    <lineage>
        <taxon>Eukaryota</taxon>
        <taxon>Fungi</taxon>
        <taxon>Dikarya</taxon>
        <taxon>Ascomycota</taxon>
        <taxon>Saccharomycotina</taxon>
        <taxon>Saccharomycetes</taxon>
        <taxon>Saccharomycetales</taxon>
        <taxon>Saccharomycetaceae</taxon>
        <taxon>Naumovozyma</taxon>
    </lineage>
</organism>
<reference evidence="3 4" key="1">
    <citation type="journal article" date="2011" name="Proc. Natl. Acad. Sci. U.S.A.">
        <title>Evolutionary erosion of yeast sex chromosomes by mating-type switching accidents.</title>
        <authorList>
            <person name="Gordon J.L."/>
            <person name="Armisen D."/>
            <person name="Proux-Wera E."/>
            <person name="Oheigeartaigh S.S."/>
            <person name="Byrne K.P."/>
            <person name="Wolfe K.H."/>
        </authorList>
    </citation>
    <scope>NUCLEOTIDE SEQUENCE [LARGE SCALE GENOMIC DNA]</scope>
    <source>
        <strain evidence="4">ATCC 76901 / BCRC 22586 / CBS 4309 / NBRC 1992 / NRRL Y-12630</strain>
    </source>
</reference>
<dbReference type="CDD" id="cd11395">
    <property type="entry name" value="bHLHzip_SREBP_like"/>
    <property type="match status" value="1"/>
</dbReference>